<protein>
    <submittedName>
        <fullName evidence="1">Uncharacterized protein</fullName>
    </submittedName>
</protein>
<accession>A0ACC5R307</accession>
<organism evidence="1 2">
    <name type="scientific">Taklimakanibacter albus</name>
    <dbReference type="NCBI Taxonomy" id="2800327"/>
    <lineage>
        <taxon>Bacteria</taxon>
        <taxon>Pseudomonadati</taxon>
        <taxon>Pseudomonadota</taxon>
        <taxon>Alphaproteobacteria</taxon>
        <taxon>Hyphomicrobiales</taxon>
        <taxon>Aestuariivirgaceae</taxon>
        <taxon>Taklimakanibacter</taxon>
    </lineage>
</organism>
<keyword evidence="2" id="KW-1185">Reference proteome</keyword>
<proteinExistence type="predicted"/>
<evidence type="ECO:0000313" key="1">
    <source>
        <dbReference type="EMBL" id="MBK1866856.1"/>
    </source>
</evidence>
<reference evidence="1" key="1">
    <citation type="submission" date="2021-01" db="EMBL/GenBank/DDBJ databases">
        <authorList>
            <person name="Sun Q."/>
        </authorList>
    </citation>
    <scope>NUCLEOTIDE SEQUENCE</scope>
    <source>
        <strain evidence="1">YIM B02566</strain>
    </source>
</reference>
<gene>
    <name evidence="1" type="ORF">JHL16_10865</name>
</gene>
<dbReference type="EMBL" id="JAENHL010000006">
    <property type="protein sequence ID" value="MBK1866856.1"/>
    <property type="molecule type" value="Genomic_DNA"/>
</dbReference>
<comment type="caution">
    <text evidence="1">The sequence shown here is derived from an EMBL/GenBank/DDBJ whole genome shotgun (WGS) entry which is preliminary data.</text>
</comment>
<sequence length="217" mass="24754">MAFKERLAREIGLTKSETALFRKLTSPEKIQDFISDMPSNAEPDGDTCYSVRVALRKNRCHCIEAAFIAACALMLHGAPALLMDFQAEGDDDHVLALFQRGGHWGAISKSNSIWLRWRDPVYQSPRELAMSYFHEYILGPKKSLRRVSRPFDIGAYRAEDWITAESHCWDMAGEIDDSPHITLITAQQARRLKLRDRFETHADTIKEFAADGKRKVI</sequence>
<dbReference type="Proteomes" id="UP000616151">
    <property type="component" value="Unassembled WGS sequence"/>
</dbReference>
<evidence type="ECO:0000313" key="2">
    <source>
        <dbReference type="Proteomes" id="UP000616151"/>
    </source>
</evidence>
<name>A0ACC5R307_9HYPH</name>